<dbReference type="EMBL" id="CP032317">
    <property type="protein sequence ID" value="AYA36425.1"/>
    <property type="molecule type" value="Genomic_DNA"/>
</dbReference>
<keyword evidence="1" id="KW-1133">Transmembrane helix</keyword>
<gene>
    <name evidence="2" type="ORF">D3Y59_04755</name>
</gene>
<feature type="transmembrane region" description="Helical" evidence="1">
    <location>
        <begin position="12"/>
        <end position="35"/>
    </location>
</feature>
<dbReference type="OrthoDB" id="979246at2"/>
<keyword evidence="1" id="KW-0472">Membrane</keyword>
<dbReference type="Proteomes" id="UP000262802">
    <property type="component" value="Chromosome"/>
</dbReference>
<dbReference type="AlphaFoldDB" id="A0A3B7QXY7"/>
<proteinExistence type="predicted"/>
<sequence>MADALLSPERNAIRYGIFSAIGMSLYLVVASLFGFASNMSYSWLNQLVLVIGICLSIAHFKRVRHDRMPYLQGFGTGIMTGMVGSVLFALFFVIYVSVFPNLMEQLREEQLFGFDLSVTIAFLAIVLQGSWGGMIISLIAMQYFKSPDHKPLQHVE</sequence>
<dbReference type="Pfam" id="PF13858">
    <property type="entry name" value="DUF4199"/>
    <property type="match status" value="1"/>
</dbReference>
<evidence type="ECO:0000313" key="3">
    <source>
        <dbReference type="Proteomes" id="UP000262802"/>
    </source>
</evidence>
<keyword evidence="1" id="KW-0812">Transmembrane</keyword>
<reference evidence="2 3" key="1">
    <citation type="submission" date="2018-09" db="EMBL/GenBank/DDBJ databases">
        <title>Hymenobacter medium sp. nov., isolated from R2A medium.</title>
        <authorList>
            <person name="Yingchao G."/>
        </authorList>
    </citation>
    <scope>NUCLEOTIDE SEQUENCE [LARGE SCALE GENOMIC DNA]</scope>
    <source>
        <strain evidence="3">sh-6</strain>
    </source>
</reference>
<protein>
    <submittedName>
        <fullName evidence="2">DUF4199 domain-containing protein</fullName>
    </submittedName>
</protein>
<dbReference type="KEGG" id="hyh:D3Y59_04755"/>
<accession>A0A3B7QXY7</accession>
<evidence type="ECO:0000313" key="2">
    <source>
        <dbReference type="EMBL" id="AYA36425.1"/>
    </source>
</evidence>
<name>A0A3B7QXY7_9BACT</name>
<dbReference type="RefSeq" id="WP_119444007.1">
    <property type="nucleotide sequence ID" value="NZ_CP032317.1"/>
</dbReference>
<organism evidence="2 3">
    <name type="scientific">Hymenobacter oligotrophus</name>
    <dbReference type="NCBI Taxonomy" id="2319843"/>
    <lineage>
        <taxon>Bacteria</taxon>
        <taxon>Pseudomonadati</taxon>
        <taxon>Bacteroidota</taxon>
        <taxon>Cytophagia</taxon>
        <taxon>Cytophagales</taxon>
        <taxon>Hymenobacteraceae</taxon>
        <taxon>Hymenobacter</taxon>
    </lineage>
</organism>
<feature type="transmembrane region" description="Helical" evidence="1">
    <location>
        <begin position="41"/>
        <end position="58"/>
    </location>
</feature>
<feature type="transmembrane region" description="Helical" evidence="1">
    <location>
        <begin position="116"/>
        <end position="140"/>
    </location>
</feature>
<dbReference type="InterPro" id="IPR025250">
    <property type="entry name" value="DUF4199"/>
</dbReference>
<evidence type="ECO:0000256" key="1">
    <source>
        <dbReference type="SAM" id="Phobius"/>
    </source>
</evidence>
<feature type="transmembrane region" description="Helical" evidence="1">
    <location>
        <begin position="70"/>
        <end position="96"/>
    </location>
</feature>
<keyword evidence="3" id="KW-1185">Reference proteome</keyword>